<evidence type="ECO:0000256" key="8">
    <source>
        <dbReference type="SAM" id="Coils"/>
    </source>
</evidence>
<keyword evidence="3 7" id="KW-0812">Transmembrane</keyword>
<dbReference type="Proteomes" id="UP001157974">
    <property type="component" value="Unassembled WGS sequence"/>
</dbReference>
<reference evidence="12 13" key="1">
    <citation type="journal article" date="2023" name="Nat. Commun.">
        <title>Origin of minicircular mitochondrial genomes in red algae.</title>
        <authorList>
            <person name="Lee Y."/>
            <person name="Cho C.H."/>
            <person name="Lee Y.M."/>
            <person name="Park S.I."/>
            <person name="Yang J.H."/>
            <person name="West J.A."/>
            <person name="Bhattacharya D."/>
            <person name="Yoon H.S."/>
        </authorList>
    </citation>
    <scope>NUCLEOTIDE SEQUENCE [LARGE SCALE GENOMIC DNA]</scope>
    <source>
        <strain evidence="12 13">CCMP1338</strain>
        <tissue evidence="12">Whole cell</tissue>
    </source>
</reference>
<dbReference type="AlphaFoldDB" id="A0AAV8UQK7"/>
<dbReference type="EMBL" id="JAMWBK010000005">
    <property type="protein sequence ID" value="KAJ8904830.1"/>
    <property type="molecule type" value="Genomic_DNA"/>
</dbReference>
<evidence type="ECO:0000313" key="13">
    <source>
        <dbReference type="Proteomes" id="UP001157974"/>
    </source>
</evidence>
<proteinExistence type="inferred from homology"/>
<dbReference type="PROSITE" id="PS50866">
    <property type="entry name" value="GOLD"/>
    <property type="match status" value="1"/>
</dbReference>
<keyword evidence="5 9" id="KW-1133">Transmembrane helix</keyword>
<protein>
    <recommendedName>
        <fullName evidence="11">GOLD domain-containing protein</fullName>
    </recommendedName>
</protein>
<evidence type="ECO:0000256" key="6">
    <source>
        <dbReference type="ARBA" id="ARBA00023136"/>
    </source>
</evidence>
<evidence type="ECO:0000313" key="12">
    <source>
        <dbReference type="EMBL" id="KAJ8904830.1"/>
    </source>
</evidence>
<comment type="caution">
    <text evidence="12">The sequence shown here is derived from an EMBL/GenBank/DDBJ whole genome shotgun (WGS) entry which is preliminary data.</text>
</comment>
<evidence type="ECO:0000256" key="2">
    <source>
        <dbReference type="ARBA" id="ARBA00007104"/>
    </source>
</evidence>
<evidence type="ECO:0000256" key="3">
    <source>
        <dbReference type="ARBA" id="ARBA00022692"/>
    </source>
</evidence>
<keyword evidence="13" id="KW-1185">Reference proteome</keyword>
<organism evidence="12 13">
    <name type="scientific">Rhodosorus marinus</name>
    <dbReference type="NCBI Taxonomy" id="101924"/>
    <lineage>
        <taxon>Eukaryota</taxon>
        <taxon>Rhodophyta</taxon>
        <taxon>Stylonematophyceae</taxon>
        <taxon>Stylonematales</taxon>
        <taxon>Stylonemataceae</taxon>
        <taxon>Rhodosorus</taxon>
    </lineage>
</organism>
<evidence type="ECO:0000256" key="5">
    <source>
        <dbReference type="ARBA" id="ARBA00022989"/>
    </source>
</evidence>
<comment type="subcellular location">
    <subcellularLocation>
        <location evidence="1 7">Membrane</location>
        <topology evidence="1 7">Single-pass type I membrane protein</topology>
    </subcellularLocation>
</comment>
<feature type="chain" id="PRO_5043742835" description="GOLD domain-containing protein" evidence="10">
    <location>
        <begin position="21"/>
        <end position="231"/>
    </location>
</feature>
<sequence>MRFLNVVWVFSLVIVNGCLGFQFYLGQGQTQCFSEFFHGDTKVVAEYLVATGEGEMSVDFSVMNENSETIYKKEGITHGKFSFTTPSAGGSSYEDDYYDYEADDYGASGHSNMKYDLCFSNVPTGRRDNTQKRKVSFKILKGAMTTDHFRSKQESEFTDVEGQLEDLNDELSELMADLEEVRLREDDLRRVNEKINKQVLFYSVTACVIMFAVGGYQLFHMKSFFKKKKII</sequence>
<feature type="signal peptide" evidence="10">
    <location>
        <begin position="1"/>
        <end position="20"/>
    </location>
</feature>
<accession>A0AAV8UQK7</accession>
<feature type="domain" description="GOLD" evidence="11">
    <location>
        <begin position="30"/>
        <end position="141"/>
    </location>
</feature>
<dbReference type="InterPro" id="IPR015720">
    <property type="entry name" value="Emp24-like"/>
</dbReference>
<dbReference type="PANTHER" id="PTHR22811">
    <property type="entry name" value="TRANSMEMBRANE EMP24 DOMAIN-CONTAINING PROTEIN"/>
    <property type="match status" value="1"/>
</dbReference>
<evidence type="ECO:0000256" key="1">
    <source>
        <dbReference type="ARBA" id="ARBA00004479"/>
    </source>
</evidence>
<evidence type="ECO:0000256" key="10">
    <source>
        <dbReference type="SAM" id="SignalP"/>
    </source>
</evidence>
<dbReference type="Pfam" id="PF01105">
    <property type="entry name" value="EMP24_GP25L"/>
    <property type="match status" value="1"/>
</dbReference>
<keyword evidence="8" id="KW-0175">Coiled coil</keyword>
<feature type="coiled-coil region" evidence="8">
    <location>
        <begin position="150"/>
        <end position="198"/>
    </location>
</feature>
<name>A0AAV8UQK7_9RHOD</name>
<dbReference type="SMART" id="SM01190">
    <property type="entry name" value="EMP24_GP25L"/>
    <property type="match status" value="1"/>
</dbReference>
<evidence type="ECO:0000256" key="4">
    <source>
        <dbReference type="ARBA" id="ARBA00022729"/>
    </source>
</evidence>
<comment type="similarity">
    <text evidence="2 7">Belongs to the EMP24/GP25L family.</text>
</comment>
<evidence type="ECO:0000256" key="9">
    <source>
        <dbReference type="SAM" id="Phobius"/>
    </source>
</evidence>
<dbReference type="InterPro" id="IPR009038">
    <property type="entry name" value="GOLD_dom"/>
</dbReference>
<evidence type="ECO:0000256" key="7">
    <source>
        <dbReference type="RuleBase" id="RU003827"/>
    </source>
</evidence>
<evidence type="ECO:0000259" key="11">
    <source>
        <dbReference type="PROSITE" id="PS50866"/>
    </source>
</evidence>
<keyword evidence="4 10" id="KW-0732">Signal</keyword>
<feature type="transmembrane region" description="Helical" evidence="9">
    <location>
        <begin position="199"/>
        <end position="219"/>
    </location>
</feature>
<gene>
    <name evidence="12" type="ORF">NDN08_001344</name>
</gene>
<dbReference type="GO" id="GO:0016020">
    <property type="term" value="C:membrane"/>
    <property type="evidence" value="ECO:0007669"/>
    <property type="project" value="UniProtKB-SubCell"/>
</dbReference>
<keyword evidence="6 9" id="KW-0472">Membrane</keyword>